<dbReference type="RefSeq" id="WP_246098656.1">
    <property type="nucleotide sequence ID" value="NZ_FXTK01000003.1"/>
</dbReference>
<dbReference type="InterPro" id="IPR052762">
    <property type="entry name" value="PCW_deacetylase/CE"/>
</dbReference>
<organism evidence="2 3">
    <name type="scientific">Paracoccus laeviglucosivorans</name>
    <dbReference type="NCBI Taxonomy" id="1197861"/>
    <lineage>
        <taxon>Bacteria</taxon>
        <taxon>Pseudomonadati</taxon>
        <taxon>Pseudomonadota</taxon>
        <taxon>Alphaproteobacteria</taxon>
        <taxon>Rhodobacterales</taxon>
        <taxon>Paracoccaceae</taxon>
        <taxon>Paracoccus</taxon>
    </lineage>
</organism>
<dbReference type="PANTHER" id="PTHR37834">
    <property type="entry name" value="GDSL-LIKE LIPASE/ACYLHYDROLASE DOMAIN PROTEIN (AFU_ORTHOLOGUE AFUA_2G00620)"/>
    <property type="match status" value="1"/>
</dbReference>
<dbReference type="InterPro" id="IPR040794">
    <property type="entry name" value="CE2_N"/>
</dbReference>
<name>A0A521BRC5_9RHOB</name>
<dbReference type="AlphaFoldDB" id="A0A521BRC5"/>
<keyword evidence="2" id="KW-0378">Hydrolase</keyword>
<dbReference type="GO" id="GO:0052689">
    <property type="term" value="F:carboxylic ester hydrolase activity"/>
    <property type="evidence" value="ECO:0007669"/>
    <property type="project" value="InterPro"/>
</dbReference>
<dbReference type="Pfam" id="PF17996">
    <property type="entry name" value="CE2_N"/>
    <property type="match status" value="1"/>
</dbReference>
<dbReference type="InterPro" id="IPR036514">
    <property type="entry name" value="SGNH_hydro_sf"/>
</dbReference>
<feature type="domain" description="Carbohydrate esterase 2 N-terminal" evidence="1">
    <location>
        <begin position="27"/>
        <end position="128"/>
    </location>
</feature>
<keyword evidence="3" id="KW-1185">Reference proteome</keyword>
<dbReference type="PANTHER" id="PTHR37834:SF2">
    <property type="entry name" value="ESTERASE, SGNH HYDROLASE-TYPE"/>
    <property type="match status" value="1"/>
</dbReference>
<dbReference type="Gene3D" id="2.60.120.260">
    <property type="entry name" value="Galactose-binding domain-like"/>
    <property type="match status" value="1"/>
</dbReference>
<dbReference type="InterPro" id="IPR037461">
    <property type="entry name" value="CtCE2-like_dom"/>
</dbReference>
<evidence type="ECO:0000313" key="3">
    <source>
        <dbReference type="Proteomes" id="UP000319014"/>
    </source>
</evidence>
<dbReference type="Gene3D" id="3.40.50.1110">
    <property type="entry name" value="SGNH hydrolase"/>
    <property type="match status" value="1"/>
</dbReference>
<dbReference type="SUPFAM" id="SSF52266">
    <property type="entry name" value="SGNH hydrolase"/>
    <property type="match status" value="1"/>
</dbReference>
<dbReference type="CDD" id="cd01831">
    <property type="entry name" value="Endoglucanase_E_like"/>
    <property type="match status" value="1"/>
</dbReference>
<evidence type="ECO:0000313" key="2">
    <source>
        <dbReference type="EMBL" id="SMO49663.1"/>
    </source>
</evidence>
<dbReference type="Proteomes" id="UP000319014">
    <property type="component" value="Unassembled WGS sequence"/>
</dbReference>
<proteinExistence type="predicted"/>
<accession>A0A521BRC5</accession>
<sequence length="347" mass="36748">MDAEAAGMAAELVAPEADLEPLPMRISGRTAAGPRDTLLQEWPAFHVEARFTGTDVSVRFQDVTNRWRITLDGGDHVEISQPGAQDLRISNLTAGEHRIRVEKISESSMPAGFGGILIGGRSSALPSPEPAARLIEFIGDSDTVGFANTSNTRDCSEDEVFAATDTSRSFGPQVATMLGADYRVIARSGIGLLRNYGGASPETTMPSRYPLALPSDPAAARMPQPPADIVVTGIGSNDFGSDFGPDEPWADQAALSAAFGPALTEFVRARVRENPGALQVLLAFGEYGDPLVTPYRAAEAALKADGTRVLLVVLPKLERKACLWHPSAKDHDMIASRLVAAIEGAGA</sequence>
<evidence type="ECO:0000259" key="1">
    <source>
        <dbReference type="Pfam" id="PF17996"/>
    </source>
</evidence>
<reference evidence="2 3" key="1">
    <citation type="submission" date="2017-05" db="EMBL/GenBank/DDBJ databases">
        <authorList>
            <person name="Varghese N."/>
            <person name="Submissions S."/>
        </authorList>
    </citation>
    <scope>NUCLEOTIDE SEQUENCE [LARGE SCALE GENOMIC DNA]</scope>
    <source>
        <strain evidence="2 3">DSM 100094</strain>
    </source>
</reference>
<protein>
    <submittedName>
        <fullName evidence="2">GDSL-like Lipase/Acylhydrolase family protein</fullName>
    </submittedName>
</protein>
<gene>
    <name evidence="2" type="ORF">SAMN06265221_10373</name>
</gene>
<dbReference type="EMBL" id="FXTK01000003">
    <property type="protein sequence ID" value="SMO49663.1"/>
    <property type="molecule type" value="Genomic_DNA"/>
</dbReference>